<evidence type="ECO:0000313" key="2">
    <source>
        <dbReference type="EMBL" id="AJK69019.1"/>
    </source>
</evidence>
<protein>
    <submittedName>
        <fullName evidence="2">Uncharacterized protein</fullName>
    </submittedName>
</protein>
<dbReference type="SUPFAM" id="SSF52540">
    <property type="entry name" value="P-loop containing nucleoside triphosphate hydrolases"/>
    <property type="match status" value="1"/>
</dbReference>
<feature type="region of interest" description="Disordered" evidence="1">
    <location>
        <begin position="699"/>
        <end position="727"/>
    </location>
</feature>
<sequence>MGIDFDHYGNKQGWTYFEALLEADGLVIDRDEWVNAFVRQSRRGPDSLAGHFFFKLPPGWEDVKFGGKACEDVDLLQHHHRYAVAAGSVVEDEMYKFYRGTEETEAPAVEDWPVLAPEIASAFARSARQGNRVKGDPESLNASLAWLESRVFGGESQTVLPDNVHRYDTMVSTVMSLISNAVHNGHAGLMADLKEIRDCREDYEVSERRAVSDDYAGAVTSAVAIVKAEIASDLKQDINWRERFGAEPFPDDYAIPDFGDLLAKQAAAYREKLIGEEIAVGNTETPASEDDSEESAKREELFTAEQREAIREGLLPEDLDEFLSYARRKRIEDTYRKVEQAQDEDIFDFDSLLMTGEEIANSQPSEEPWLIERLMREGDVSMLYAGGKVGKSRFIHNVAAALANGSPLFGEYSTARPYRVHVADLELDHDKIRERGEQIEGLNDADFNFYAGKRRKFALNSRRWRVAYAAWLKSKGYEVLFLDGLQPVAQALGLDPWREMGQTVEWLREISVEAGLKHVFTIMHASNKPDGMDRGPKGDSSLIDEVDGIWRLEFTDPDKMNIHTNWTAQQFKLSVSGRLAPQEVELKLVNPFKLSVDQPASAATRETADEKNARLWWSRLRPAIIKHAQTIAQQRGGEFDPKDVANFREQAKYWPSKNRIGDLLREVSNGEIGSKRTAQKIVDELLKQGVLNSVSTSATGYGLYPTGRTPKSPGPGGFTVSLQTSGE</sequence>
<dbReference type="KEGG" id="cmq:B840_07070"/>
<proteinExistence type="predicted"/>
<accession>A0A0B6TRX4</accession>
<evidence type="ECO:0000256" key="1">
    <source>
        <dbReference type="SAM" id="MobiDB-lite"/>
    </source>
</evidence>
<dbReference type="AlphaFoldDB" id="A0A0B6TRX4"/>
<dbReference type="Pfam" id="PF13481">
    <property type="entry name" value="AAA_25"/>
    <property type="match status" value="1"/>
</dbReference>
<reference evidence="2 3" key="1">
    <citation type="submission" date="2014-05" db="EMBL/GenBank/DDBJ databases">
        <title>Complete genome sequence of Corynebacterium marinum DSM 44953.</title>
        <authorList>
            <person name="Schaffert L."/>
            <person name="Albersmeier A."/>
            <person name="Kalinowski J."/>
            <person name="Ruckert C."/>
        </authorList>
    </citation>
    <scope>NUCLEOTIDE SEQUENCE [LARGE SCALE GENOMIC DNA]</scope>
    <source>
        <strain evidence="2 3">DSM 44953</strain>
    </source>
</reference>
<dbReference type="Proteomes" id="UP000031928">
    <property type="component" value="Chromosome"/>
</dbReference>
<organism evidence="2 3">
    <name type="scientific">Corynebacterium marinum DSM 44953</name>
    <dbReference type="NCBI Taxonomy" id="1224162"/>
    <lineage>
        <taxon>Bacteria</taxon>
        <taxon>Bacillati</taxon>
        <taxon>Actinomycetota</taxon>
        <taxon>Actinomycetes</taxon>
        <taxon>Mycobacteriales</taxon>
        <taxon>Corynebacteriaceae</taxon>
        <taxon>Corynebacterium</taxon>
    </lineage>
</organism>
<dbReference type="HOGENOM" id="CLU_380716_0_0_11"/>
<name>A0A0B6TRX4_9CORY</name>
<keyword evidence="3" id="KW-1185">Reference proteome</keyword>
<dbReference type="Gene3D" id="3.40.50.300">
    <property type="entry name" value="P-loop containing nucleotide triphosphate hydrolases"/>
    <property type="match status" value="1"/>
</dbReference>
<gene>
    <name evidence="2" type="ORF">B840_07070</name>
</gene>
<dbReference type="InterPro" id="IPR027417">
    <property type="entry name" value="P-loop_NTPase"/>
</dbReference>
<evidence type="ECO:0000313" key="3">
    <source>
        <dbReference type="Proteomes" id="UP000031928"/>
    </source>
</evidence>
<dbReference type="EMBL" id="CP007790">
    <property type="protein sequence ID" value="AJK69019.1"/>
    <property type="molecule type" value="Genomic_DNA"/>
</dbReference>